<dbReference type="AlphaFoldDB" id="A0A9D2A6W5"/>
<dbReference type="EMBL" id="DXCK01000128">
    <property type="protein sequence ID" value="HIZ02531.1"/>
    <property type="molecule type" value="Genomic_DNA"/>
</dbReference>
<dbReference type="Pfam" id="PF02674">
    <property type="entry name" value="Colicin_V"/>
    <property type="match status" value="1"/>
</dbReference>
<dbReference type="GO" id="GO:0009403">
    <property type="term" value="P:toxin biosynthetic process"/>
    <property type="evidence" value="ECO:0007669"/>
    <property type="project" value="InterPro"/>
</dbReference>
<evidence type="ECO:0000256" key="1">
    <source>
        <dbReference type="ARBA" id="ARBA00004141"/>
    </source>
</evidence>
<evidence type="ECO:0000256" key="5">
    <source>
        <dbReference type="SAM" id="Phobius"/>
    </source>
</evidence>
<evidence type="ECO:0000313" key="6">
    <source>
        <dbReference type="EMBL" id="HIZ02531.1"/>
    </source>
</evidence>
<reference evidence="6" key="1">
    <citation type="journal article" date="2021" name="PeerJ">
        <title>Extensive microbial diversity within the chicken gut microbiome revealed by metagenomics and culture.</title>
        <authorList>
            <person name="Gilroy R."/>
            <person name="Ravi A."/>
            <person name="Getino M."/>
            <person name="Pursley I."/>
            <person name="Horton D.L."/>
            <person name="Alikhan N.F."/>
            <person name="Baker D."/>
            <person name="Gharbi K."/>
            <person name="Hall N."/>
            <person name="Watson M."/>
            <person name="Adriaenssens E.M."/>
            <person name="Foster-Nyarko E."/>
            <person name="Jarju S."/>
            <person name="Secka A."/>
            <person name="Antonio M."/>
            <person name="Oren A."/>
            <person name="Chaudhuri R.R."/>
            <person name="La Ragione R."/>
            <person name="Hildebrand F."/>
            <person name="Pallen M.J."/>
        </authorList>
    </citation>
    <scope>NUCLEOTIDE SEQUENCE</scope>
    <source>
        <strain evidence="6">ChiHjej12B11-24981</strain>
    </source>
</reference>
<feature type="transmembrane region" description="Helical" evidence="5">
    <location>
        <begin position="65"/>
        <end position="86"/>
    </location>
</feature>
<proteinExistence type="predicted"/>
<evidence type="ECO:0000256" key="3">
    <source>
        <dbReference type="ARBA" id="ARBA00022989"/>
    </source>
</evidence>
<accession>A0A9D2A6W5</accession>
<evidence type="ECO:0000313" key="7">
    <source>
        <dbReference type="Proteomes" id="UP000824023"/>
    </source>
</evidence>
<comment type="subcellular location">
    <subcellularLocation>
        <location evidence="1">Membrane</location>
        <topology evidence="1">Multi-pass membrane protein</topology>
    </subcellularLocation>
</comment>
<dbReference type="PANTHER" id="PTHR37306:SF1">
    <property type="entry name" value="COLICIN V PRODUCTION PROTEIN"/>
    <property type="match status" value="1"/>
</dbReference>
<sequence>MATLDIILLSLIALGAVLGFLRGALKQLASLLGLVVGLLAARALYASVAERVFSHVTDNPSVAQLLSFVAIWLAVPLLFWLAAALLTKMMEAVSLGWLNRLLGAALGGLLHALALSLLVCVIEVVDPDSTLLGRDAKRQSVLYDRLKPLAGLFLPAAQEFTRQIYNEINDATQRI</sequence>
<dbReference type="Proteomes" id="UP000824023">
    <property type="component" value="Unassembled WGS sequence"/>
</dbReference>
<feature type="transmembrane region" description="Helical" evidence="5">
    <location>
        <begin position="98"/>
        <end position="125"/>
    </location>
</feature>
<organism evidence="6 7">
    <name type="scientific">Candidatus Bacteroides merdipullorum</name>
    <dbReference type="NCBI Taxonomy" id="2838474"/>
    <lineage>
        <taxon>Bacteria</taxon>
        <taxon>Pseudomonadati</taxon>
        <taxon>Bacteroidota</taxon>
        <taxon>Bacteroidia</taxon>
        <taxon>Bacteroidales</taxon>
        <taxon>Bacteroidaceae</taxon>
        <taxon>Bacteroides</taxon>
    </lineage>
</organism>
<dbReference type="PANTHER" id="PTHR37306">
    <property type="entry name" value="COLICIN V PRODUCTION PROTEIN"/>
    <property type="match status" value="1"/>
</dbReference>
<feature type="transmembrane region" description="Helical" evidence="5">
    <location>
        <begin position="28"/>
        <end position="45"/>
    </location>
</feature>
<protein>
    <submittedName>
        <fullName evidence="6">CvpA family protein</fullName>
    </submittedName>
</protein>
<keyword evidence="4 5" id="KW-0472">Membrane</keyword>
<name>A0A9D2A6W5_9BACE</name>
<feature type="transmembrane region" description="Helical" evidence="5">
    <location>
        <begin position="6"/>
        <end position="21"/>
    </location>
</feature>
<dbReference type="InterPro" id="IPR003825">
    <property type="entry name" value="Colicin-V_CvpA"/>
</dbReference>
<reference evidence="6" key="2">
    <citation type="submission" date="2021-04" db="EMBL/GenBank/DDBJ databases">
        <authorList>
            <person name="Gilroy R."/>
        </authorList>
    </citation>
    <scope>NUCLEOTIDE SEQUENCE</scope>
    <source>
        <strain evidence="6">ChiHjej12B11-24981</strain>
    </source>
</reference>
<keyword evidence="2 5" id="KW-0812">Transmembrane</keyword>
<gene>
    <name evidence="6" type="ORF">H9819_09850</name>
</gene>
<keyword evidence="3 5" id="KW-1133">Transmembrane helix</keyword>
<evidence type="ECO:0000256" key="4">
    <source>
        <dbReference type="ARBA" id="ARBA00023136"/>
    </source>
</evidence>
<comment type="caution">
    <text evidence="6">The sequence shown here is derived from an EMBL/GenBank/DDBJ whole genome shotgun (WGS) entry which is preliminary data.</text>
</comment>
<dbReference type="GO" id="GO:0016020">
    <property type="term" value="C:membrane"/>
    <property type="evidence" value="ECO:0007669"/>
    <property type="project" value="UniProtKB-SubCell"/>
</dbReference>
<evidence type="ECO:0000256" key="2">
    <source>
        <dbReference type="ARBA" id="ARBA00022692"/>
    </source>
</evidence>